<dbReference type="Gene3D" id="3.80.10.10">
    <property type="entry name" value="Ribonuclease Inhibitor"/>
    <property type="match status" value="1"/>
</dbReference>
<proteinExistence type="predicted"/>
<dbReference type="Proteomes" id="UP000230002">
    <property type="component" value="Unassembled WGS sequence"/>
</dbReference>
<name>A0A2G8RT64_9APHY</name>
<comment type="caution">
    <text evidence="1">The sequence shown here is derived from an EMBL/GenBank/DDBJ whole genome shotgun (WGS) entry which is preliminary data.</text>
</comment>
<dbReference type="STRING" id="1077348.A0A2G8RT64"/>
<dbReference type="AlphaFoldDB" id="A0A2G8RT64"/>
<organism evidence="1 2">
    <name type="scientific">Ganoderma sinense ZZ0214-1</name>
    <dbReference type="NCBI Taxonomy" id="1077348"/>
    <lineage>
        <taxon>Eukaryota</taxon>
        <taxon>Fungi</taxon>
        <taxon>Dikarya</taxon>
        <taxon>Basidiomycota</taxon>
        <taxon>Agaricomycotina</taxon>
        <taxon>Agaricomycetes</taxon>
        <taxon>Polyporales</taxon>
        <taxon>Polyporaceae</taxon>
        <taxon>Ganoderma</taxon>
    </lineage>
</organism>
<protein>
    <recommendedName>
        <fullName evidence="3">F-box domain-containing protein</fullName>
    </recommendedName>
</protein>
<reference evidence="1 2" key="1">
    <citation type="journal article" date="2015" name="Sci. Rep.">
        <title>Chromosome-level genome map provides insights into diverse defense mechanisms in the medicinal fungus Ganoderma sinense.</title>
        <authorList>
            <person name="Zhu Y."/>
            <person name="Xu J."/>
            <person name="Sun C."/>
            <person name="Zhou S."/>
            <person name="Xu H."/>
            <person name="Nelson D.R."/>
            <person name="Qian J."/>
            <person name="Song J."/>
            <person name="Luo H."/>
            <person name="Xiang L."/>
            <person name="Li Y."/>
            <person name="Xu Z."/>
            <person name="Ji A."/>
            <person name="Wang L."/>
            <person name="Lu S."/>
            <person name="Hayward A."/>
            <person name="Sun W."/>
            <person name="Li X."/>
            <person name="Schwartz D.C."/>
            <person name="Wang Y."/>
            <person name="Chen S."/>
        </authorList>
    </citation>
    <scope>NUCLEOTIDE SEQUENCE [LARGE SCALE GENOMIC DNA]</scope>
    <source>
        <strain evidence="1 2">ZZ0214-1</strain>
    </source>
</reference>
<dbReference type="EMBL" id="AYKW01000056">
    <property type="protein sequence ID" value="PIL24674.1"/>
    <property type="molecule type" value="Genomic_DNA"/>
</dbReference>
<keyword evidence="2" id="KW-1185">Reference proteome</keyword>
<accession>A0A2G8RT64</accession>
<gene>
    <name evidence="1" type="ORF">GSI_12558</name>
</gene>
<dbReference type="OrthoDB" id="2663142at2759"/>
<dbReference type="InterPro" id="IPR032675">
    <property type="entry name" value="LRR_dom_sf"/>
</dbReference>
<evidence type="ECO:0008006" key="3">
    <source>
        <dbReference type="Google" id="ProtNLM"/>
    </source>
</evidence>
<dbReference type="SUPFAM" id="SSF52047">
    <property type="entry name" value="RNI-like"/>
    <property type="match status" value="1"/>
</dbReference>
<evidence type="ECO:0000313" key="2">
    <source>
        <dbReference type="Proteomes" id="UP000230002"/>
    </source>
</evidence>
<sequence length="501" mass="54793">MHPALCIDEVLQLIFDFCGDLRDSEPKWTYGQLARCCKTWTDPALDRLWRRMGGLKPLLALLPKSDECIAEATPTVEDYAKRVRHVVYADGFVSVPSLKLSEEHGPNVFPHLESVSLVNAGCLAPPAWIHSPFLTRVAVNLSFSRKPHSVFDRSAAVARFLPTVPQLHTLQLRGRMSVTLNAVLASLTQLRSLTVHTGDSLGCDTLAAIATFPALRILEVHASHIDADELKDTFAMGDAAFFPALEEQSIRTNAPLLATLLAHIPSGVLRKLSLDIDGDGDANQAALEARMKPVFELLAQKAAGSLHDLLIEDRTVHDEEQDGNHARGYALDVLSPLARVRQLRSFILREPDLFDKDLETMARWWPVLERLDLGTPEGCGAPEESDEMQADEEHGQAAVAQAMSQMTSEAYRIVARSFRFLESLSLGAIAPCEVVPVEERTKFVTQLRCLTVGKASDVTGKVDAPAVVAALLSIFPTVTSIDCPDAEVSARFEVAVAGGRR</sequence>
<evidence type="ECO:0000313" key="1">
    <source>
        <dbReference type="EMBL" id="PIL24674.1"/>
    </source>
</evidence>